<evidence type="ECO:0000313" key="2">
    <source>
        <dbReference type="Proteomes" id="UP000824782"/>
    </source>
</evidence>
<name>A0AAV6YJS5_ENGPU</name>
<proteinExistence type="predicted"/>
<dbReference type="EMBL" id="WNYA01066358">
    <property type="protein sequence ID" value="KAG8535457.1"/>
    <property type="molecule type" value="Genomic_DNA"/>
</dbReference>
<organism evidence="1 2">
    <name type="scientific">Engystomops pustulosus</name>
    <name type="common">Tungara frog</name>
    <name type="synonym">Physalaemus pustulosus</name>
    <dbReference type="NCBI Taxonomy" id="76066"/>
    <lineage>
        <taxon>Eukaryota</taxon>
        <taxon>Metazoa</taxon>
        <taxon>Chordata</taxon>
        <taxon>Craniata</taxon>
        <taxon>Vertebrata</taxon>
        <taxon>Euteleostomi</taxon>
        <taxon>Amphibia</taxon>
        <taxon>Batrachia</taxon>
        <taxon>Anura</taxon>
        <taxon>Neobatrachia</taxon>
        <taxon>Hyloidea</taxon>
        <taxon>Leptodactylidae</taxon>
        <taxon>Leiuperinae</taxon>
        <taxon>Engystomops</taxon>
    </lineage>
</organism>
<accession>A0AAV6YJS5</accession>
<sequence>MSPQMDQQMERQAKIRIRVSMWRVHRYHLLIHKHAQKVLMLLCTAGRTGRSPLLLAQMSIADSTLQERRYYMATARVQDEASSNLLGDGMQSYVHPVIV</sequence>
<reference evidence="1" key="1">
    <citation type="thesis" date="2020" institute="ProQuest LLC" country="789 East Eisenhower Parkway, Ann Arbor, MI, USA">
        <title>Comparative Genomics and Chromosome Evolution.</title>
        <authorList>
            <person name="Mudd A.B."/>
        </authorList>
    </citation>
    <scope>NUCLEOTIDE SEQUENCE</scope>
    <source>
        <strain evidence="1">237g6f4</strain>
        <tissue evidence="1">Blood</tissue>
    </source>
</reference>
<dbReference type="AlphaFoldDB" id="A0AAV6YJS5"/>
<evidence type="ECO:0000313" key="1">
    <source>
        <dbReference type="EMBL" id="KAG8535457.1"/>
    </source>
</evidence>
<dbReference type="Proteomes" id="UP000824782">
    <property type="component" value="Unassembled WGS sequence"/>
</dbReference>
<keyword evidence="2" id="KW-1185">Reference proteome</keyword>
<protein>
    <submittedName>
        <fullName evidence="1">Uncharacterized protein</fullName>
    </submittedName>
</protein>
<comment type="caution">
    <text evidence="1">The sequence shown here is derived from an EMBL/GenBank/DDBJ whole genome shotgun (WGS) entry which is preliminary data.</text>
</comment>
<gene>
    <name evidence="1" type="ORF">GDO81_028486</name>
</gene>